<comment type="caution">
    <text evidence="1">The sequence shown here is derived from an EMBL/GenBank/DDBJ whole genome shotgun (WGS) entry which is preliminary data.</text>
</comment>
<dbReference type="AlphaFoldDB" id="A0A9X3S457"/>
<evidence type="ECO:0000313" key="1">
    <source>
        <dbReference type="EMBL" id="MDA0165359.1"/>
    </source>
</evidence>
<name>A0A9X3S457_9ACTN</name>
<organism evidence="1 2">
    <name type="scientific">Solirubrobacter ginsenosidimutans</name>
    <dbReference type="NCBI Taxonomy" id="490573"/>
    <lineage>
        <taxon>Bacteria</taxon>
        <taxon>Bacillati</taxon>
        <taxon>Actinomycetota</taxon>
        <taxon>Thermoleophilia</taxon>
        <taxon>Solirubrobacterales</taxon>
        <taxon>Solirubrobacteraceae</taxon>
        <taxon>Solirubrobacter</taxon>
    </lineage>
</organism>
<gene>
    <name evidence="1" type="ORF">OM076_34135</name>
</gene>
<dbReference type="Pfam" id="PF13376">
    <property type="entry name" value="OmdA"/>
    <property type="match status" value="1"/>
</dbReference>
<evidence type="ECO:0000313" key="2">
    <source>
        <dbReference type="Proteomes" id="UP001149140"/>
    </source>
</evidence>
<protein>
    <submittedName>
        <fullName evidence="1">YdeI/OmpD-associated family protein</fullName>
    </submittedName>
</protein>
<proteinExistence type="predicted"/>
<dbReference type="RefSeq" id="WP_270044616.1">
    <property type="nucleotide sequence ID" value="NZ_JAPDOD010000045.1"/>
</dbReference>
<dbReference type="EMBL" id="JAPDOD010000045">
    <property type="protein sequence ID" value="MDA0165359.1"/>
    <property type="molecule type" value="Genomic_DNA"/>
</dbReference>
<sequence>MDQPVLTFAGKEEFSAWLAENHASSDGLWVKIAKKGTGVESVAVTETLDVALCFGWIDGQRKPFDETYFLQKYTPRRARSKWSKRNQGLVAKLIEAGEMQPAGHAEIERAKADGRWEAAYESQANMQVPPDLQAELDARPAAAEFFATLNSTNRYSILFRLHDAKRPETRARRLEKFVGMLERGETLY</sequence>
<keyword evidence="2" id="KW-1185">Reference proteome</keyword>
<dbReference type="Proteomes" id="UP001149140">
    <property type="component" value="Unassembled WGS sequence"/>
</dbReference>
<accession>A0A9X3S457</accession>
<reference evidence="1" key="1">
    <citation type="submission" date="2022-10" db="EMBL/GenBank/DDBJ databases">
        <title>The WGS of Solirubrobacter ginsenosidimutans DSM 21036.</title>
        <authorList>
            <person name="Jiang Z."/>
        </authorList>
    </citation>
    <scope>NUCLEOTIDE SEQUENCE</scope>
    <source>
        <strain evidence="1">DSM 21036</strain>
    </source>
</reference>